<proteinExistence type="predicted"/>
<name>A0A1J5PFD7_9ZZZZ</name>
<feature type="transmembrane region" description="Helical" evidence="1">
    <location>
        <begin position="91"/>
        <end position="114"/>
    </location>
</feature>
<evidence type="ECO:0008006" key="3">
    <source>
        <dbReference type="Google" id="ProtNLM"/>
    </source>
</evidence>
<reference evidence="2" key="1">
    <citation type="submission" date="2016-10" db="EMBL/GenBank/DDBJ databases">
        <title>Sequence of Gallionella enrichment culture.</title>
        <authorList>
            <person name="Poehlein A."/>
            <person name="Muehling M."/>
            <person name="Daniel R."/>
        </authorList>
    </citation>
    <scope>NUCLEOTIDE SEQUENCE</scope>
</reference>
<keyword evidence="1" id="KW-0812">Transmembrane</keyword>
<feature type="transmembrane region" description="Helical" evidence="1">
    <location>
        <begin position="28"/>
        <end position="47"/>
    </location>
</feature>
<evidence type="ECO:0000256" key="1">
    <source>
        <dbReference type="SAM" id="Phobius"/>
    </source>
</evidence>
<evidence type="ECO:0000313" key="2">
    <source>
        <dbReference type="EMBL" id="OIQ69496.1"/>
    </source>
</evidence>
<organism evidence="2">
    <name type="scientific">mine drainage metagenome</name>
    <dbReference type="NCBI Taxonomy" id="410659"/>
    <lineage>
        <taxon>unclassified sequences</taxon>
        <taxon>metagenomes</taxon>
        <taxon>ecological metagenomes</taxon>
    </lineage>
</organism>
<dbReference type="EMBL" id="MLJW01004691">
    <property type="protein sequence ID" value="OIQ69496.1"/>
    <property type="molecule type" value="Genomic_DNA"/>
</dbReference>
<keyword evidence="1" id="KW-1133">Transmembrane helix</keyword>
<feature type="transmembrane region" description="Helical" evidence="1">
    <location>
        <begin position="59"/>
        <end position="79"/>
    </location>
</feature>
<sequence>MENVVPVIAARRYGQTGMPGLLAYLRRITSFGSAMLIPVLLTLTIFATPITHLLYGDSYAASASLVIWQVGSIFLQFYLRQIFFFLRTVAATGAIIRAGAIMSITAVLMAMFTVRQYQEVGVMAALLAGTATGLMYSFAAALRITRSAQNIPAGESGQAIMVEMEIKS</sequence>
<protein>
    <recommendedName>
        <fullName evidence="3">Polysaccharide biosynthesis protein</fullName>
    </recommendedName>
</protein>
<comment type="caution">
    <text evidence="2">The sequence shown here is derived from an EMBL/GenBank/DDBJ whole genome shotgun (WGS) entry which is preliminary data.</text>
</comment>
<feature type="transmembrane region" description="Helical" evidence="1">
    <location>
        <begin position="120"/>
        <end position="142"/>
    </location>
</feature>
<gene>
    <name evidence="2" type="ORF">GALL_489040</name>
</gene>
<dbReference type="AlphaFoldDB" id="A0A1J5PFD7"/>
<accession>A0A1J5PFD7</accession>
<keyword evidence="1" id="KW-0472">Membrane</keyword>